<evidence type="ECO:0000259" key="13">
    <source>
        <dbReference type="Pfam" id="PF04810"/>
    </source>
</evidence>
<dbReference type="SUPFAM" id="SSF81811">
    <property type="entry name" value="Helical domain of Sec23/24"/>
    <property type="match status" value="1"/>
</dbReference>
<dbReference type="Pfam" id="PF04810">
    <property type="entry name" value="zf-Sec23_Sec24"/>
    <property type="match status" value="1"/>
</dbReference>
<evidence type="ECO:0000256" key="6">
    <source>
        <dbReference type="ARBA" id="ARBA00022892"/>
    </source>
</evidence>
<dbReference type="SUPFAM" id="SSF82754">
    <property type="entry name" value="C-terminal, gelsolin-like domain of Sec23/24"/>
    <property type="match status" value="1"/>
</dbReference>
<dbReference type="Pfam" id="PF08033">
    <property type="entry name" value="Sec23_BS"/>
    <property type="match status" value="1"/>
</dbReference>
<dbReference type="InterPro" id="IPR036465">
    <property type="entry name" value="vWFA_dom_sf"/>
</dbReference>
<dbReference type="InterPro" id="IPR036174">
    <property type="entry name" value="Znf_Sec23_Sec24_sf"/>
</dbReference>
<evidence type="ECO:0000256" key="5">
    <source>
        <dbReference type="ARBA" id="ARBA00022833"/>
    </source>
</evidence>
<dbReference type="SUPFAM" id="SSF53300">
    <property type="entry name" value="vWA-like"/>
    <property type="match status" value="1"/>
</dbReference>
<dbReference type="SUPFAM" id="SSF81995">
    <property type="entry name" value="beta-sandwich domain of Sec23/24"/>
    <property type="match status" value="1"/>
</dbReference>
<evidence type="ECO:0000259" key="14">
    <source>
        <dbReference type="Pfam" id="PF04811"/>
    </source>
</evidence>
<evidence type="ECO:0000256" key="4">
    <source>
        <dbReference type="ARBA" id="ARBA00022824"/>
    </source>
</evidence>
<feature type="domain" description="Gelsolin-like" evidence="12">
    <location>
        <begin position="667"/>
        <end position="752"/>
    </location>
</feature>
<comment type="similarity">
    <text evidence="1 10">Belongs to the SEC23/SEC24 family. SEC23 subfamily.</text>
</comment>
<protein>
    <recommendedName>
        <fullName evidence="10">Protein transport protein SEC23</fullName>
    </recommendedName>
</protein>
<keyword evidence="5 10" id="KW-0862">Zinc</keyword>
<dbReference type="Pfam" id="PF00626">
    <property type="entry name" value="Gelsolin"/>
    <property type="match status" value="1"/>
</dbReference>
<dbReference type="Pfam" id="PF04811">
    <property type="entry name" value="Sec23_trunk"/>
    <property type="match status" value="1"/>
</dbReference>
<feature type="domain" description="Sec23/Sec24 beta-sandwich" evidence="16">
    <location>
        <begin position="436"/>
        <end position="538"/>
    </location>
</feature>
<dbReference type="Pfam" id="PF04815">
    <property type="entry name" value="Sec23_helical"/>
    <property type="match status" value="1"/>
</dbReference>
<dbReference type="PANTHER" id="PTHR11141:SF0">
    <property type="entry name" value="PROTEIN TRANSPORT PROTEIN SEC23"/>
    <property type="match status" value="1"/>
</dbReference>
<keyword evidence="7 10" id="KW-0653">Protein transport</keyword>
<evidence type="ECO:0000256" key="8">
    <source>
        <dbReference type="ARBA" id="ARBA00023136"/>
    </source>
</evidence>
<dbReference type="EMBL" id="JADAQX010000266">
    <property type="protein sequence ID" value="KAF8820950.1"/>
    <property type="molecule type" value="Genomic_DNA"/>
</dbReference>
<reference evidence="17 18" key="1">
    <citation type="journal article" date="2020" name="bioRxiv">
        <title>Metabolic contributions of an alphaproteobacterial endosymbiont in the apicomplexan Cardiosporidium cionae.</title>
        <authorList>
            <person name="Hunter E.S."/>
            <person name="Paight C.J."/>
            <person name="Lane C.E."/>
        </authorList>
    </citation>
    <scope>NUCLEOTIDE SEQUENCE [LARGE SCALE GENOMIC DNA]</scope>
    <source>
        <strain evidence="17">ESH_2018</strain>
    </source>
</reference>
<evidence type="ECO:0000256" key="10">
    <source>
        <dbReference type="RuleBase" id="RU365030"/>
    </source>
</evidence>
<dbReference type="InterPro" id="IPR006896">
    <property type="entry name" value="Sec23/24_trunk_dom"/>
</dbReference>
<keyword evidence="8 10" id="KW-0472">Membrane</keyword>
<feature type="region of interest" description="Disordered" evidence="11">
    <location>
        <begin position="133"/>
        <end position="157"/>
    </location>
</feature>
<dbReference type="InterPro" id="IPR006895">
    <property type="entry name" value="Znf_Sec23_Sec24"/>
</dbReference>
<organism evidence="17 18">
    <name type="scientific">Cardiosporidium cionae</name>
    <dbReference type="NCBI Taxonomy" id="476202"/>
    <lineage>
        <taxon>Eukaryota</taxon>
        <taxon>Sar</taxon>
        <taxon>Alveolata</taxon>
        <taxon>Apicomplexa</taxon>
        <taxon>Aconoidasida</taxon>
        <taxon>Nephromycida</taxon>
        <taxon>Cardiosporidium</taxon>
    </lineage>
</organism>
<name>A0ABQ7JAH1_9APIC</name>
<comment type="subcellular location">
    <subcellularLocation>
        <location evidence="10">Cytoplasmic vesicle</location>
        <location evidence="10">COPII-coated vesicle membrane</location>
        <topology evidence="10">Peripheral membrane protein</topology>
        <orientation evidence="10">Cytoplasmic side</orientation>
    </subcellularLocation>
    <subcellularLocation>
        <location evidence="10">Endoplasmic reticulum membrane</location>
        <topology evidence="10">Peripheral membrane protein</topology>
        <orientation evidence="10">Cytoplasmic side</orientation>
    </subcellularLocation>
</comment>
<keyword evidence="2 10" id="KW-0813">Transport</keyword>
<keyword evidence="10" id="KW-0963">Cytoplasm</keyword>
<dbReference type="Proteomes" id="UP000823046">
    <property type="component" value="Unassembled WGS sequence"/>
</dbReference>
<dbReference type="InterPro" id="IPR036180">
    <property type="entry name" value="Gelsolin-like_dom_sf"/>
</dbReference>
<keyword evidence="18" id="KW-1185">Reference proteome</keyword>
<dbReference type="InterPro" id="IPR012990">
    <property type="entry name" value="Beta-sandwich_Sec23_24"/>
</dbReference>
<dbReference type="InterPro" id="IPR007123">
    <property type="entry name" value="Gelsolin-like_dom"/>
</dbReference>
<evidence type="ECO:0000256" key="9">
    <source>
        <dbReference type="ARBA" id="ARBA00023329"/>
    </source>
</evidence>
<gene>
    <name evidence="17" type="ORF">IE077_002629</name>
</gene>
<comment type="function">
    <text evidence="10">Component of the coat protein complex II (COPII) which promotes the formation of transport vesicles from the endoplasmic reticulum (ER). The coat has two main functions, the physical deformation of the endoplasmic reticulum membrane into vesicles and the selection of cargo molecules.</text>
</comment>
<dbReference type="PANTHER" id="PTHR11141">
    <property type="entry name" value="PROTEIN TRANSPORT PROTEIN SEC23"/>
    <property type="match status" value="1"/>
</dbReference>
<evidence type="ECO:0000256" key="1">
    <source>
        <dbReference type="ARBA" id="ARBA00009210"/>
    </source>
</evidence>
<evidence type="ECO:0000256" key="11">
    <source>
        <dbReference type="SAM" id="MobiDB-lite"/>
    </source>
</evidence>
<dbReference type="Gene3D" id="3.40.50.410">
    <property type="entry name" value="von Willebrand factor, type A domain"/>
    <property type="match status" value="1"/>
</dbReference>
<feature type="domain" description="Zinc finger Sec23/Sec24-type" evidence="13">
    <location>
        <begin position="69"/>
        <end position="104"/>
    </location>
</feature>
<dbReference type="Gene3D" id="3.40.20.10">
    <property type="entry name" value="Severin"/>
    <property type="match status" value="1"/>
</dbReference>
<evidence type="ECO:0000259" key="16">
    <source>
        <dbReference type="Pfam" id="PF08033"/>
    </source>
</evidence>
<sequence length="803" mass="89841">MDQAQDQGLDQDLNRAQIELQAGLRFSWTIWPASRQEASRIEIPLGCLYTPLRDNPSIPLVEYEPLRSRTGGPVLNPYCAVDYQSNKSWVCPFTLARSLFPPRYADHISERTLPTELMYPSIEYILPDRSGSRAAGFPADSHGSGGHMQQGEGSNLPGAPQRAVGAPAFVLVVDTCLHEKELEVLKDILQQALSLMPRESLIGLVTFGTMAYVHELGFVDCPKSYVFSGRKDLTEQQVQQQLGIAARNDPRGAASQAAIRRFLLPVVDCELTINSILEDLQRDSWPTPYDQRQKRCTGVALCAAVALVGCCCYQQSARVMLFVGGACTVGPGQVVDVPLAESIRQHLDLQKENHNARFVKKALKFYTALAHRAVSNGHVIDIFCGSLDQVGLYEMRVCCEKTGGYVVMSDSFGIGVFKDTFKKIFDTDSNNYLQHGYSARMEVFCSKDFKVCGAIGTCTSNNKKGSQVSETSIGEGSTCEWLIGAIDRRTSLAFYFEITNQNSSGVPPGKQSFLQFQTYYTHPSGTKRLRVTTASYRFAEPSVVDISPGFDQEAATVLMARLAVFKTETEEPTDVMRWLDRKLIRLVSRFADFQKDDPSSFHLSSEFSAYPQFMYNLRRSHFLQTFNASPDEIAYYRAILLRENVANSLVMIQPALLQYTCENLHSEPVFLDAKSLKYNVVLLLDSFFHVIVWHGERICQWEEARYHEMPEYENFKLLLQIPTEDAQAIVEERFPVPKFIKCNAGGSQARFLLAKVNPSTTYSSLANRTGFDGNDIADTSIINTDDVSLSIFMEHLIKLAVQS</sequence>
<evidence type="ECO:0000259" key="15">
    <source>
        <dbReference type="Pfam" id="PF04815"/>
    </source>
</evidence>
<evidence type="ECO:0000256" key="2">
    <source>
        <dbReference type="ARBA" id="ARBA00022448"/>
    </source>
</evidence>
<dbReference type="InterPro" id="IPR006900">
    <property type="entry name" value="Sec23/24_helical_dom"/>
</dbReference>
<dbReference type="Gene3D" id="1.20.120.730">
    <property type="entry name" value="Sec23/Sec24 helical domain"/>
    <property type="match status" value="1"/>
</dbReference>
<feature type="domain" description="Sec23/Sec24 trunk" evidence="14">
    <location>
        <begin position="167"/>
        <end position="424"/>
    </location>
</feature>
<keyword evidence="6 10" id="KW-0931">ER-Golgi transport</keyword>
<keyword evidence="4 10" id="KW-0256">Endoplasmic reticulum</keyword>
<dbReference type="InterPro" id="IPR036175">
    <property type="entry name" value="Sec23/24_helical_dom_sf"/>
</dbReference>
<evidence type="ECO:0000313" key="17">
    <source>
        <dbReference type="EMBL" id="KAF8820950.1"/>
    </source>
</evidence>
<dbReference type="Gene3D" id="2.60.40.1670">
    <property type="entry name" value="beta-sandwich domain of Sec23/24"/>
    <property type="match status" value="1"/>
</dbReference>
<comment type="caution">
    <text evidence="17">The sequence shown here is derived from an EMBL/GenBank/DDBJ whole genome shotgun (WGS) entry which is preliminary data.</text>
</comment>
<feature type="domain" description="Sec23/Sec24 helical" evidence="15">
    <location>
        <begin position="551"/>
        <end position="649"/>
    </location>
</feature>
<evidence type="ECO:0000313" key="18">
    <source>
        <dbReference type="Proteomes" id="UP000823046"/>
    </source>
</evidence>
<accession>A0ABQ7JAH1</accession>
<dbReference type="InterPro" id="IPR037364">
    <property type="entry name" value="Sec23"/>
</dbReference>
<proteinExistence type="inferred from homology"/>
<evidence type="ECO:0000256" key="3">
    <source>
        <dbReference type="ARBA" id="ARBA00022723"/>
    </source>
</evidence>
<evidence type="ECO:0000259" key="12">
    <source>
        <dbReference type="Pfam" id="PF00626"/>
    </source>
</evidence>
<dbReference type="InterPro" id="IPR029006">
    <property type="entry name" value="ADF-H/Gelsolin-like_dom_sf"/>
</dbReference>
<evidence type="ECO:0000256" key="7">
    <source>
        <dbReference type="ARBA" id="ARBA00022927"/>
    </source>
</evidence>
<keyword evidence="3 10" id="KW-0479">Metal-binding</keyword>
<keyword evidence="9 10" id="KW-0968">Cytoplasmic vesicle</keyword>
<dbReference type="SUPFAM" id="SSF82919">
    <property type="entry name" value="Zn-finger domain of Sec23/24"/>
    <property type="match status" value="1"/>
</dbReference>